<evidence type="ECO:0000259" key="6">
    <source>
        <dbReference type="PROSITE" id="PS50893"/>
    </source>
</evidence>
<dbReference type="InterPro" id="IPR017871">
    <property type="entry name" value="ABC_transporter-like_CS"/>
</dbReference>
<accession>A0A938YEQ8</accession>
<dbReference type="Proteomes" id="UP000663801">
    <property type="component" value="Unassembled WGS sequence"/>
</dbReference>
<dbReference type="EMBL" id="JAERWL010000006">
    <property type="protein sequence ID" value="MBM9476316.1"/>
    <property type="molecule type" value="Genomic_DNA"/>
</dbReference>
<dbReference type="GO" id="GO:0046677">
    <property type="term" value="P:response to antibiotic"/>
    <property type="evidence" value="ECO:0007669"/>
    <property type="project" value="UniProtKB-KW"/>
</dbReference>
<name>A0A938YEQ8_9ACTN</name>
<keyword evidence="5" id="KW-0046">Antibiotic resistance</keyword>
<keyword evidence="2" id="KW-0813">Transport</keyword>
<evidence type="ECO:0000256" key="5">
    <source>
        <dbReference type="ARBA" id="ARBA00023251"/>
    </source>
</evidence>
<evidence type="ECO:0000256" key="1">
    <source>
        <dbReference type="ARBA" id="ARBA00004202"/>
    </source>
</evidence>
<dbReference type="AlphaFoldDB" id="A0A938YEQ8"/>
<keyword evidence="4 7" id="KW-0067">ATP-binding</keyword>
<dbReference type="Pfam" id="PF00005">
    <property type="entry name" value="ABC_tran"/>
    <property type="match status" value="1"/>
</dbReference>
<keyword evidence="3" id="KW-0547">Nucleotide-binding</keyword>
<evidence type="ECO:0000256" key="4">
    <source>
        <dbReference type="ARBA" id="ARBA00022840"/>
    </source>
</evidence>
<evidence type="ECO:0000256" key="3">
    <source>
        <dbReference type="ARBA" id="ARBA00022741"/>
    </source>
</evidence>
<dbReference type="SUPFAM" id="SSF52540">
    <property type="entry name" value="P-loop containing nucleoside triphosphate hydrolases"/>
    <property type="match status" value="1"/>
</dbReference>
<organism evidence="7 8">
    <name type="scientific">Nakamurella flavida</name>
    <dbReference type="NCBI Taxonomy" id="363630"/>
    <lineage>
        <taxon>Bacteria</taxon>
        <taxon>Bacillati</taxon>
        <taxon>Actinomycetota</taxon>
        <taxon>Actinomycetes</taxon>
        <taxon>Nakamurellales</taxon>
        <taxon>Nakamurellaceae</taxon>
        <taxon>Nakamurella</taxon>
    </lineage>
</organism>
<proteinExistence type="predicted"/>
<reference evidence="7" key="1">
    <citation type="submission" date="2021-01" db="EMBL/GenBank/DDBJ databases">
        <title>KCTC 19127 draft genome.</title>
        <authorList>
            <person name="An D."/>
        </authorList>
    </citation>
    <scope>NUCLEOTIDE SEQUENCE</scope>
    <source>
        <strain evidence="7">KCTC 19127</strain>
    </source>
</reference>
<dbReference type="PROSITE" id="PS00211">
    <property type="entry name" value="ABC_TRANSPORTER_1"/>
    <property type="match status" value="1"/>
</dbReference>
<protein>
    <submittedName>
        <fullName evidence="7">ABC transporter ATP-binding protein</fullName>
    </submittedName>
</protein>
<dbReference type="Gene3D" id="3.40.50.300">
    <property type="entry name" value="P-loop containing nucleotide triphosphate hydrolases"/>
    <property type="match status" value="1"/>
</dbReference>
<keyword evidence="8" id="KW-1185">Reference proteome</keyword>
<comment type="subcellular location">
    <subcellularLocation>
        <location evidence="1">Cell membrane</location>
        <topology evidence="1">Peripheral membrane protein</topology>
    </subcellularLocation>
</comment>
<dbReference type="InterPro" id="IPR027417">
    <property type="entry name" value="P-loop_NTPase"/>
</dbReference>
<dbReference type="GO" id="GO:0016887">
    <property type="term" value="F:ATP hydrolysis activity"/>
    <property type="evidence" value="ECO:0007669"/>
    <property type="project" value="InterPro"/>
</dbReference>
<dbReference type="InterPro" id="IPR050763">
    <property type="entry name" value="ABC_transporter_ATP-binding"/>
</dbReference>
<dbReference type="InterPro" id="IPR003439">
    <property type="entry name" value="ABC_transporter-like_ATP-bd"/>
</dbReference>
<dbReference type="PANTHER" id="PTHR42711:SF16">
    <property type="entry name" value="ABC TRANSPORTER ATP-BINDING PROTEIN"/>
    <property type="match status" value="1"/>
</dbReference>
<dbReference type="GO" id="GO:0005886">
    <property type="term" value="C:plasma membrane"/>
    <property type="evidence" value="ECO:0007669"/>
    <property type="project" value="UniProtKB-SubCell"/>
</dbReference>
<evidence type="ECO:0000313" key="7">
    <source>
        <dbReference type="EMBL" id="MBM9476316.1"/>
    </source>
</evidence>
<sequence>MSNPEAVIEVQDLRVRYDRTDAVDGVSFQVRRGEVFALLGTNGAGKTTVLDVLEGFRSPTAGRVTVLGVDPMAQHDILAPRVGIVIQEAGFFDTLTVGQCLRAWSRFHRTPRSTDDLLAAVGLDHRRSVRCGKLSGGERRRLDLALALLGQPELVFLDEPTTGMDPEGRRETWRLIGDLVDHGTTVLLTTHYLAEAQEMADRVAIMHRGRIRVQGSLTDILHTADTSTVAFTVDSAQVDALPLIPQTRIDRRSGRCRVTITTQDPPAVLATVTAWAQDHRVLLGDLDLSRPTLEDVFLELVHPGASTPDERSAA</sequence>
<dbReference type="CDD" id="cd03230">
    <property type="entry name" value="ABC_DR_subfamily_A"/>
    <property type="match status" value="1"/>
</dbReference>
<dbReference type="InterPro" id="IPR003593">
    <property type="entry name" value="AAA+_ATPase"/>
</dbReference>
<dbReference type="PANTHER" id="PTHR42711">
    <property type="entry name" value="ABC TRANSPORTER ATP-BINDING PROTEIN"/>
    <property type="match status" value="1"/>
</dbReference>
<evidence type="ECO:0000313" key="8">
    <source>
        <dbReference type="Proteomes" id="UP000663801"/>
    </source>
</evidence>
<feature type="domain" description="ABC transporter" evidence="6">
    <location>
        <begin position="8"/>
        <end position="233"/>
    </location>
</feature>
<gene>
    <name evidence="7" type="ORF">JL107_07675</name>
</gene>
<dbReference type="SMART" id="SM00382">
    <property type="entry name" value="AAA"/>
    <property type="match status" value="1"/>
</dbReference>
<comment type="caution">
    <text evidence="7">The sequence shown here is derived from an EMBL/GenBank/DDBJ whole genome shotgun (WGS) entry which is preliminary data.</text>
</comment>
<evidence type="ECO:0000256" key="2">
    <source>
        <dbReference type="ARBA" id="ARBA00022448"/>
    </source>
</evidence>
<dbReference type="RefSeq" id="WP_205256389.1">
    <property type="nucleotide sequence ID" value="NZ_BAAAPV010000001.1"/>
</dbReference>
<dbReference type="GO" id="GO:0005524">
    <property type="term" value="F:ATP binding"/>
    <property type="evidence" value="ECO:0007669"/>
    <property type="project" value="UniProtKB-KW"/>
</dbReference>
<dbReference type="PROSITE" id="PS50893">
    <property type="entry name" value="ABC_TRANSPORTER_2"/>
    <property type="match status" value="1"/>
</dbReference>